<evidence type="ECO:0000313" key="3">
    <source>
        <dbReference type="Proteomes" id="UP000190541"/>
    </source>
</evidence>
<dbReference type="Gene3D" id="3.90.550.10">
    <property type="entry name" value="Spore Coat Polysaccharide Biosynthesis Protein SpsA, Chain A"/>
    <property type="match status" value="1"/>
</dbReference>
<dbReference type="InterPro" id="IPR001173">
    <property type="entry name" value="Glyco_trans_2-like"/>
</dbReference>
<evidence type="ECO:0000259" key="1">
    <source>
        <dbReference type="Pfam" id="PF00535"/>
    </source>
</evidence>
<reference evidence="2 3" key="1">
    <citation type="submission" date="2017-02" db="EMBL/GenBank/DDBJ databases">
        <authorList>
            <person name="Peterson S.W."/>
        </authorList>
    </citation>
    <scope>NUCLEOTIDE SEQUENCE [LARGE SCALE GENOMIC DNA]</scope>
    <source>
        <strain evidence="2 3">DSM 22899</strain>
    </source>
</reference>
<dbReference type="PANTHER" id="PTHR22916:SF3">
    <property type="entry name" value="UDP-GLCNAC:BETAGAL BETA-1,3-N-ACETYLGLUCOSAMINYLTRANSFERASE-LIKE PROTEIN 1"/>
    <property type="match status" value="1"/>
</dbReference>
<name>A0A1T5DFV9_9SPHI</name>
<dbReference type="AlphaFoldDB" id="A0A1T5DFV9"/>
<evidence type="ECO:0000313" key="2">
    <source>
        <dbReference type="EMBL" id="SKB70592.1"/>
    </source>
</evidence>
<dbReference type="GO" id="GO:0016758">
    <property type="term" value="F:hexosyltransferase activity"/>
    <property type="evidence" value="ECO:0007669"/>
    <property type="project" value="UniProtKB-ARBA"/>
</dbReference>
<protein>
    <submittedName>
        <fullName evidence="2">Glycosyltransferase involved in cell wall bisynthesis</fullName>
    </submittedName>
</protein>
<accession>A0A1T5DFV9</accession>
<sequence>MAEKPLVSVCIPVYNGAKFVQEALDSLTSQTYRNLEVIISDDCSEDNTIQICEKFQEKTGFPTFIYRHKPEGIGANWNHCIEKANGSYIKFLFQDDILEPACIEKMLATFSVYPEVGLVACKRIFIIDSLYEGTPKIKKWLDDYGNLQKSLPTQPHNGIYLLDRSVFKYRTFFDKPFNKIGEPTAVMFRRELFDELGPFNTALKQMLDYEYWYRILKEHPIAVLDEALIKFRLHEDQTTARNKTNKISERMSYIRFIEKELFFYLSFGHQLELIRNKTIRLIRKIGKITLNGITFGKKSI</sequence>
<feature type="domain" description="Glycosyltransferase 2-like" evidence="1">
    <location>
        <begin position="8"/>
        <end position="196"/>
    </location>
</feature>
<organism evidence="2 3">
    <name type="scientific">Parapedobacter luteus</name>
    <dbReference type="NCBI Taxonomy" id="623280"/>
    <lineage>
        <taxon>Bacteria</taxon>
        <taxon>Pseudomonadati</taxon>
        <taxon>Bacteroidota</taxon>
        <taxon>Sphingobacteriia</taxon>
        <taxon>Sphingobacteriales</taxon>
        <taxon>Sphingobacteriaceae</taxon>
        <taxon>Parapedobacter</taxon>
    </lineage>
</organism>
<dbReference type="Proteomes" id="UP000190541">
    <property type="component" value="Unassembled WGS sequence"/>
</dbReference>
<dbReference type="PANTHER" id="PTHR22916">
    <property type="entry name" value="GLYCOSYLTRANSFERASE"/>
    <property type="match status" value="1"/>
</dbReference>
<dbReference type="SUPFAM" id="SSF53448">
    <property type="entry name" value="Nucleotide-diphospho-sugar transferases"/>
    <property type="match status" value="1"/>
</dbReference>
<dbReference type="STRING" id="623280.SAMN05660226_02789"/>
<keyword evidence="2" id="KW-0808">Transferase</keyword>
<keyword evidence="3" id="KW-1185">Reference proteome</keyword>
<gene>
    <name evidence="2" type="ORF">SAMN05660226_02789</name>
</gene>
<proteinExistence type="predicted"/>
<dbReference type="EMBL" id="FUYS01000006">
    <property type="protein sequence ID" value="SKB70592.1"/>
    <property type="molecule type" value="Genomic_DNA"/>
</dbReference>
<dbReference type="InterPro" id="IPR029044">
    <property type="entry name" value="Nucleotide-diphossugar_trans"/>
</dbReference>
<dbReference type="RefSeq" id="WP_079717459.1">
    <property type="nucleotide sequence ID" value="NZ_FUYS01000006.1"/>
</dbReference>
<dbReference type="Pfam" id="PF00535">
    <property type="entry name" value="Glycos_transf_2"/>
    <property type="match status" value="1"/>
</dbReference>
<dbReference type="OrthoDB" id="9802649at2"/>